<name>A0A1Y2AF61_9TREE</name>
<gene>
    <name evidence="3" type="ORF">BCR39DRAFT_554075</name>
</gene>
<accession>A0A1Y2AF61</accession>
<evidence type="ECO:0000313" key="3">
    <source>
        <dbReference type="EMBL" id="ORY21219.1"/>
    </source>
</evidence>
<evidence type="ECO:0000256" key="1">
    <source>
        <dbReference type="SAM" id="MobiDB-lite"/>
    </source>
</evidence>
<protein>
    <recommendedName>
        <fullName evidence="2">BRCT domain-containing protein</fullName>
    </recommendedName>
</protein>
<dbReference type="InParanoid" id="A0A1Y2AF61"/>
<keyword evidence="4" id="KW-1185">Reference proteome</keyword>
<feature type="compositionally biased region" description="Basic residues" evidence="1">
    <location>
        <begin position="291"/>
        <end position="302"/>
    </location>
</feature>
<feature type="region of interest" description="Disordered" evidence="1">
    <location>
        <begin position="283"/>
        <end position="302"/>
    </location>
</feature>
<dbReference type="EMBL" id="MCFC01000116">
    <property type="protein sequence ID" value="ORY21219.1"/>
    <property type="molecule type" value="Genomic_DNA"/>
</dbReference>
<dbReference type="AlphaFoldDB" id="A0A1Y2AF61"/>
<feature type="domain" description="BRCT" evidence="2">
    <location>
        <begin position="107"/>
        <end position="214"/>
    </location>
</feature>
<feature type="compositionally biased region" description="Polar residues" evidence="1">
    <location>
        <begin position="57"/>
        <end position="67"/>
    </location>
</feature>
<sequence>MAMSPMTNPPPTIQLLQVLSSSRADSLPLSPRVNGPSSSAVLDSFTNPSLRPRRQSIAESSVVSGTTRRAHREGSITSEAPTILVPLGPAQIDPLASQIASSTLTSEQSLLFSQKRFFVLHDLWPSYLLPIVFREVVVHGGSIVSDDSAPGLDDYLLIPTKSDQNTGCEDRVTRLCYGIGSDGLRFRLAKKVTRNWIYRCEYEKRLLPSSDVPDIPELIVSSSTSPMPVNVSSTHRHPEYKEIREVDKERASEILNEMLAWDWDAPGGRTAFYEYLDRMASEKDSIERQHGGKRQKRGPVSG</sequence>
<dbReference type="Proteomes" id="UP000193986">
    <property type="component" value="Unassembled WGS sequence"/>
</dbReference>
<dbReference type="PROSITE" id="PS50172">
    <property type="entry name" value="BRCT"/>
    <property type="match status" value="1"/>
</dbReference>
<reference evidence="3 4" key="1">
    <citation type="submission" date="2016-07" db="EMBL/GenBank/DDBJ databases">
        <title>Pervasive Adenine N6-methylation of Active Genes in Fungi.</title>
        <authorList>
            <consortium name="DOE Joint Genome Institute"/>
            <person name="Mondo S.J."/>
            <person name="Dannebaum R.O."/>
            <person name="Kuo R.C."/>
            <person name="Labutti K."/>
            <person name="Haridas S."/>
            <person name="Kuo A."/>
            <person name="Salamov A."/>
            <person name="Ahrendt S.R."/>
            <person name="Lipzen A."/>
            <person name="Sullivan W."/>
            <person name="Andreopoulos W.B."/>
            <person name="Clum A."/>
            <person name="Lindquist E."/>
            <person name="Daum C."/>
            <person name="Ramamoorthy G.K."/>
            <person name="Gryganskyi A."/>
            <person name="Culley D."/>
            <person name="Magnuson J.K."/>
            <person name="James T.Y."/>
            <person name="O'Malley M.A."/>
            <person name="Stajich J.E."/>
            <person name="Spatafora J.W."/>
            <person name="Visel A."/>
            <person name="Grigoriev I.V."/>
        </authorList>
    </citation>
    <scope>NUCLEOTIDE SEQUENCE [LARGE SCALE GENOMIC DNA]</scope>
    <source>
        <strain evidence="3 4">68-887.2</strain>
    </source>
</reference>
<evidence type="ECO:0000313" key="4">
    <source>
        <dbReference type="Proteomes" id="UP000193986"/>
    </source>
</evidence>
<proteinExistence type="predicted"/>
<feature type="compositionally biased region" description="Polar residues" evidence="1">
    <location>
        <begin position="35"/>
        <end position="49"/>
    </location>
</feature>
<dbReference type="InterPro" id="IPR001357">
    <property type="entry name" value="BRCT_dom"/>
</dbReference>
<feature type="region of interest" description="Disordered" evidence="1">
    <location>
        <begin position="26"/>
        <end position="77"/>
    </location>
</feature>
<organism evidence="3 4">
    <name type="scientific">Naematelia encephala</name>
    <dbReference type="NCBI Taxonomy" id="71784"/>
    <lineage>
        <taxon>Eukaryota</taxon>
        <taxon>Fungi</taxon>
        <taxon>Dikarya</taxon>
        <taxon>Basidiomycota</taxon>
        <taxon>Agaricomycotina</taxon>
        <taxon>Tremellomycetes</taxon>
        <taxon>Tremellales</taxon>
        <taxon>Naemateliaceae</taxon>
        <taxon>Naematelia</taxon>
    </lineage>
</organism>
<comment type="caution">
    <text evidence="3">The sequence shown here is derived from an EMBL/GenBank/DDBJ whole genome shotgun (WGS) entry which is preliminary data.</text>
</comment>
<evidence type="ECO:0000259" key="2">
    <source>
        <dbReference type="PROSITE" id="PS50172"/>
    </source>
</evidence>